<proteinExistence type="predicted"/>
<dbReference type="AlphaFoldDB" id="A0A8H7CKM7"/>
<comment type="caution">
    <text evidence="1">The sequence shown here is derived from an EMBL/GenBank/DDBJ whole genome shotgun (WGS) entry which is preliminary data.</text>
</comment>
<accession>A0A8H7CKM7</accession>
<gene>
    <name evidence="1" type="ORF">MSAN_02160500</name>
</gene>
<keyword evidence="2" id="KW-1185">Reference proteome</keyword>
<dbReference type="OrthoDB" id="2497682at2759"/>
<organism evidence="1 2">
    <name type="scientific">Mycena sanguinolenta</name>
    <dbReference type="NCBI Taxonomy" id="230812"/>
    <lineage>
        <taxon>Eukaryota</taxon>
        <taxon>Fungi</taxon>
        <taxon>Dikarya</taxon>
        <taxon>Basidiomycota</taxon>
        <taxon>Agaricomycotina</taxon>
        <taxon>Agaricomycetes</taxon>
        <taxon>Agaricomycetidae</taxon>
        <taxon>Agaricales</taxon>
        <taxon>Marasmiineae</taxon>
        <taxon>Mycenaceae</taxon>
        <taxon>Mycena</taxon>
    </lineage>
</organism>
<evidence type="ECO:0000313" key="2">
    <source>
        <dbReference type="Proteomes" id="UP000623467"/>
    </source>
</evidence>
<protein>
    <submittedName>
        <fullName evidence="1">Uncharacterized protein</fullName>
    </submittedName>
</protein>
<dbReference type="EMBL" id="JACAZH010000031">
    <property type="protein sequence ID" value="KAF7339462.1"/>
    <property type="molecule type" value="Genomic_DNA"/>
</dbReference>
<reference evidence="1" key="1">
    <citation type="submission" date="2020-05" db="EMBL/GenBank/DDBJ databases">
        <title>Mycena genomes resolve the evolution of fungal bioluminescence.</title>
        <authorList>
            <person name="Tsai I.J."/>
        </authorList>
    </citation>
    <scope>NUCLEOTIDE SEQUENCE</scope>
    <source>
        <strain evidence="1">160909Yilan</strain>
    </source>
</reference>
<sequence>MPSIARTLLLAVYAVSFLALTGISPATTTALASPLVASLPAVSANSPRSLLAARVVSKHTDAELVARMPTSPAVSTTRQPKSTTNTTHTVKQLDAVYGKMQGNAAAMKSLATQARARAKSGAHARSAPAEDDAFQQQCVSELDDYRTNLDAFQQLLVLLGLNAVCGCPLTLDEGLACYDPQNDVDKILKGVVNVHKCILENTAILVNSNPLLKALLGPIVDALKCLVDEILDAVENLVDCILRITTKVLVLAGLQGLLQALCPLGLCLL</sequence>
<evidence type="ECO:0000313" key="1">
    <source>
        <dbReference type="EMBL" id="KAF7339462.1"/>
    </source>
</evidence>
<dbReference type="Proteomes" id="UP000623467">
    <property type="component" value="Unassembled WGS sequence"/>
</dbReference>
<name>A0A8H7CKM7_9AGAR</name>